<dbReference type="InterPro" id="IPR002048">
    <property type="entry name" value="EF_hand_dom"/>
</dbReference>
<proteinExistence type="predicted"/>
<dbReference type="Gene3D" id="1.10.238.10">
    <property type="entry name" value="EF-hand"/>
    <property type="match status" value="1"/>
</dbReference>
<dbReference type="InterPro" id="IPR018247">
    <property type="entry name" value="EF_Hand_1_Ca_BS"/>
</dbReference>
<gene>
    <name evidence="3" type="ORF">LCGC14_0077340</name>
</gene>
<feature type="compositionally biased region" description="Basic and acidic residues" evidence="1">
    <location>
        <begin position="80"/>
        <end position="108"/>
    </location>
</feature>
<dbReference type="InterPro" id="IPR011992">
    <property type="entry name" value="EF-hand-dom_pair"/>
</dbReference>
<evidence type="ECO:0000313" key="3">
    <source>
        <dbReference type="EMBL" id="KKO05462.1"/>
    </source>
</evidence>
<reference evidence="3" key="1">
    <citation type="journal article" date="2015" name="Nature">
        <title>Complex archaea that bridge the gap between prokaryotes and eukaryotes.</title>
        <authorList>
            <person name="Spang A."/>
            <person name="Saw J.H."/>
            <person name="Jorgensen S.L."/>
            <person name="Zaremba-Niedzwiedzka K."/>
            <person name="Martijn J."/>
            <person name="Lind A.E."/>
            <person name="van Eijk R."/>
            <person name="Schleper C."/>
            <person name="Guy L."/>
            <person name="Ettema T.J."/>
        </authorList>
    </citation>
    <scope>NUCLEOTIDE SEQUENCE</scope>
</reference>
<feature type="region of interest" description="Disordered" evidence="1">
    <location>
        <begin position="59"/>
        <end position="130"/>
    </location>
</feature>
<dbReference type="SUPFAM" id="SSF47473">
    <property type="entry name" value="EF-hand"/>
    <property type="match status" value="1"/>
</dbReference>
<feature type="region of interest" description="Disordered" evidence="1">
    <location>
        <begin position="24"/>
        <end position="43"/>
    </location>
</feature>
<organism evidence="3">
    <name type="scientific">marine sediment metagenome</name>
    <dbReference type="NCBI Taxonomy" id="412755"/>
    <lineage>
        <taxon>unclassified sequences</taxon>
        <taxon>metagenomes</taxon>
        <taxon>ecological metagenomes</taxon>
    </lineage>
</organism>
<sequence>MTTINSLLASLALSIGLATTVSAQNDAGSGQSDEQLAQRFSQLDSNGDGVLSLEEFREIRGAGRAMSPPRGERMGQMTPEQREQMRERMQNMTPEQRERMREQMRERQGQGQGQDDPNGQAGATHDHGQG</sequence>
<accession>A0A0F9Y0V8</accession>
<evidence type="ECO:0000256" key="1">
    <source>
        <dbReference type="SAM" id="MobiDB-lite"/>
    </source>
</evidence>
<dbReference type="GO" id="GO:0005509">
    <property type="term" value="F:calcium ion binding"/>
    <property type="evidence" value="ECO:0007669"/>
    <property type="project" value="InterPro"/>
</dbReference>
<comment type="caution">
    <text evidence="3">The sequence shown here is derived from an EMBL/GenBank/DDBJ whole genome shotgun (WGS) entry which is preliminary data.</text>
</comment>
<dbReference type="PROSITE" id="PS50222">
    <property type="entry name" value="EF_HAND_2"/>
    <property type="match status" value="1"/>
</dbReference>
<dbReference type="Pfam" id="PF13202">
    <property type="entry name" value="EF-hand_5"/>
    <property type="match status" value="1"/>
</dbReference>
<protein>
    <recommendedName>
        <fullName evidence="2">EF-hand domain-containing protein</fullName>
    </recommendedName>
</protein>
<dbReference type="EMBL" id="LAZR01000019">
    <property type="protein sequence ID" value="KKO05462.1"/>
    <property type="molecule type" value="Genomic_DNA"/>
</dbReference>
<dbReference type="PROSITE" id="PS00018">
    <property type="entry name" value="EF_HAND_1"/>
    <property type="match status" value="1"/>
</dbReference>
<evidence type="ECO:0000259" key="2">
    <source>
        <dbReference type="PROSITE" id="PS50222"/>
    </source>
</evidence>
<name>A0A0F9Y0V8_9ZZZZ</name>
<dbReference type="AlphaFoldDB" id="A0A0F9Y0V8"/>
<feature type="domain" description="EF-hand" evidence="2">
    <location>
        <begin position="31"/>
        <end position="66"/>
    </location>
</feature>